<organism evidence="1 2">
    <name type="scientific">Auriscalpium vulgare</name>
    <dbReference type="NCBI Taxonomy" id="40419"/>
    <lineage>
        <taxon>Eukaryota</taxon>
        <taxon>Fungi</taxon>
        <taxon>Dikarya</taxon>
        <taxon>Basidiomycota</taxon>
        <taxon>Agaricomycotina</taxon>
        <taxon>Agaricomycetes</taxon>
        <taxon>Russulales</taxon>
        <taxon>Auriscalpiaceae</taxon>
        <taxon>Auriscalpium</taxon>
    </lineage>
</organism>
<reference evidence="1" key="2">
    <citation type="journal article" date="2022" name="New Phytol.">
        <title>Evolutionary transition to the ectomycorrhizal habit in the genomes of a hyperdiverse lineage of mushroom-forming fungi.</title>
        <authorList>
            <person name="Looney B."/>
            <person name="Miyauchi S."/>
            <person name="Morin E."/>
            <person name="Drula E."/>
            <person name="Courty P.E."/>
            <person name="Kohler A."/>
            <person name="Kuo A."/>
            <person name="LaButti K."/>
            <person name="Pangilinan J."/>
            <person name="Lipzen A."/>
            <person name="Riley R."/>
            <person name="Andreopoulos W."/>
            <person name="He G."/>
            <person name="Johnson J."/>
            <person name="Nolan M."/>
            <person name="Tritt A."/>
            <person name="Barry K.W."/>
            <person name="Grigoriev I.V."/>
            <person name="Nagy L.G."/>
            <person name="Hibbett D."/>
            <person name="Henrissat B."/>
            <person name="Matheny P.B."/>
            <person name="Labbe J."/>
            <person name="Martin F.M."/>
        </authorList>
    </citation>
    <scope>NUCLEOTIDE SEQUENCE</scope>
    <source>
        <strain evidence="1">FP105234-sp</strain>
    </source>
</reference>
<protein>
    <submittedName>
        <fullName evidence="1">Uncharacterized protein</fullName>
    </submittedName>
</protein>
<dbReference type="EMBL" id="MU276553">
    <property type="protein sequence ID" value="KAI0038241.1"/>
    <property type="molecule type" value="Genomic_DNA"/>
</dbReference>
<accession>A0ACB8R3N7</accession>
<keyword evidence="2" id="KW-1185">Reference proteome</keyword>
<sequence length="341" mass="38196">MAIVPPEIQAFVVEWVYRLSQHRLKIDYNTILACALVCRAWRPIAQRLLFRRVTPGVRVKRLLRTLRACPHLAAHVRSLHLTLTQADAVDATLLEVCPNVAGLHMEVGAQYTQFTDMRQLAIPQHITSVTLSGSPYDVDAVLQLWPGLPALEIDDVLVYEDAPDDPPLVRIPSAVSSLSLHPYVITQILATDRDLPALHDLEFNEPHWSSTEWPPILRASGLLPKLRTLVLTGPLPPNDILEQLEQLDSLVINALPDGAVSLPKSLRHIGYHHHIDVWTYSPNDASFLLAALRALRRLELVTVTRKKLPVETLAEIGDVCRELDVELVTFETPEHFPLSVL</sequence>
<evidence type="ECO:0000313" key="1">
    <source>
        <dbReference type="EMBL" id="KAI0038241.1"/>
    </source>
</evidence>
<proteinExistence type="predicted"/>
<reference evidence="1" key="1">
    <citation type="submission" date="2021-02" db="EMBL/GenBank/DDBJ databases">
        <authorList>
            <consortium name="DOE Joint Genome Institute"/>
            <person name="Ahrendt S."/>
            <person name="Looney B.P."/>
            <person name="Miyauchi S."/>
            <person name="Morin E."/>
            <person name="Drula E."/>
            <person name="Courty P.E."/>
            <person name="Chicoki N."/>
            <person name="Fauchery L."/>
            <person name="Kohler A."/>
            <person name="Kuo A."/>
            <person name="Labutti K."/>
            <person name="Pangilinan J."/>
            <person name="Lipzen A."/>
            <person name="Riley R."/>
            <person name="Andreopoulos W."/>
            <person name="He G."/>
            <person name="Johnson J."/>
            <person name="Barry K.W."/>
            <person name="Grigoriev I.V."/>
            <person name="Nagy L."/>
            <person name="Hibbett D."/>
            <person name="Henrissat B."/>
            <person name="Matheny P.B."/>
            <person name="Labbe J."/>
            <person name="Martin F."/>
        </authorList>
    </citation>
    <scope>NUCLEOTIDE SEQUENCE</scope>
    <source>
        <strain evidence="1">FP105234-sp</strain>
    </source>
</reference>
<name>A0ACB8R3N7_9AGAM</name>
<evidence type="ECO:0000313" key="2">
    <source>
        <dbReference type="Proteomes" id="UP000814033"/>
    </source>
</evidence>
<comment type="caution">
    <text evidence="1">The sequence shown here is derived from an EMBL/GenBank/DDBJ whole genome shotgun (WGS) entry which is preliminary data.</text>
</comment>
<dbReference type="Proteomes" id="UP000814033">
    <property type="component" value="Unassembled WGS sequence"/>
</dbReference>
<gene>
    <name evidence="1" type="ORF">FA95DRAFT_1277381</name>
</gene>